<accession>R4WJD8</accession>
<dbReference type="AlphaFoldDB" id="R4WJD8"/>
<reference evidence="5" key="1">
    <citation type="journal article" date="2013" name="PLoS ONE">
        <title>Gene expression in gut symbiotic organ of stinkbug affected by extracellular bacterial symbiont.</title>
        <authorList>
            <person name="Futahashi R."/>
            <person name="Tanaka K."/>
            <person name="Tanahashi M."/>
            <person name="Nikoh N."/>
            <person name="Kikuchi Y."/>
            <person name="Lee B.L."/>
            <person name="Fukatsu T."/>
        </authorList>
    </citation>
    <scope>NUCLEOTIDE SEQUENCE</scope>
    <source>
        <tissue evidence="5">Midgut</tissue>
    </source>
</reference>
<protein>
    <recommendedName>
        <fullName evidence="1">gamma-glutamylcyclotransferase</fullName>
        <ecNumber evidence="1">4.3.2.9</ecNumber>
    </recommendedName>
</protein>
<dbReference type="CDD" id="cd06661">
    <property type="entry name" value="GGCT_like"/>
    <property type="match status" value="1"/>
</dbReference>
<dbReference type="SUPFAM" id="SSF110857">
    <property type="entry name" value="Gamma-glutamyl cyclotransferase-like"/>
    <property type="match status" value="1"/>
</dbReference>
<evidence type="ECO:0000256" key="1">
    <source>
        <dbReference type="ARBA" id="ARBA00012346"/>
    </source>
</evidence>
<dbReference type="InterPro" id="IPR017939">
    <property type="entry name" value="G-Glutamylcylcotransferase"/>
</dbReference>
<evidence type="ECO:0000256" key="4">
    <source>
        <dbReference type="PIRSR" id="PIRSR617939-2"/>
    </source>
</evidence>
<sequence length="169" mass="19187">MTGKFRYFAYGSNLLEKRIHINNPTAKRVSIGKLQNFRLDFNYWSERWGGNAATVVPDDNECVWGAIWDIDNSNMADLDRQEGVDAGVYKVINVNVEDPSGANMTCRSYQLCSLPTYSPQLPSSRYPSKIYLDTIIKGAVESKLPNDYIEKLRNIPHNNFSGPVNFEIN</sequence>
<dbReference type="EC" id="4.3.2.9" evidence="1"/>
<organism evidence="5">
    <name type="scientific">Riptortus pedestris</name>
    <name type="common">Bean bug</name>
    <dbReference type="NCBI Taxonomy" id="329032"/>
    <lineage>
        <taxon>Eukaryota</taxon>
        <taxon>Metazoa</taxon>
        <taxon>Ecdysozoa</taxon>
        <taxon>Arthropoda</taxon>
        <taxon>Hexapoda</taxon>
        <taxon>Insecta</taxon>
        <taxon>Pterygota</taxon>
        <taxon>Neoptera</taxon>
        <taxon>Paraneoptera</taxon>
        <taxon>Hemiptera</taxon>
        <taxon>Heteroptera</taxon>
        <taxon>Panheteroptera</taxon>
        <taxon>Pentatomomorpha</taxon>
        <taxon>Coreoidea</taxon>
        <taxon>Alydidae</taxon>
        <taxon>Riptortus</taxon>
    </lineage>
</organism>
<proteinExistence type="evidence at transcript level"/>
<evidence type="ECO:0000256" key="3">
    <source>
        <dbReference type="PIRSR" id="PIRSR617939-1"/>
    </source>
</evidence>
<dbReference type="InterPro" id="IPR036568">
    <property type="entry name" value="GGCT-like_sf"/>
</dbReference>
<dbReference type="Gene3D" id="3.10.490.10">
    <property type="entry name" value="Gamma-glutamyl cyclotransferase-like"/>
    <property type="match status" value="1"/>
</dbReference>
<evidence type="ECO:0000313" key="5">
    <source>
        <dbReference type="EMBL" id="BAN20850.1"/>
    </source>
</evidence>
<dbReference type="PANTHER" id="PTHR12935:SF0">
    <property type="entry name" value="GAMMA-GLUTAMYLCYCLOTRANSFERASE"/>
    <property type="match status" value="1"/>
</dbReference>
<dbReference type="Pfam" id="PF13772">
    <property type="entry name" value="AIG2_2"/>
    <property type="match status" value="1"/>
</dbReference>
<dbReference type="InterPro" id="IPR013024">
    <property type="entry name" value="GGCT-like"/>
</dbReference>
<dbReference type="PANTHER" id="PTHR12935">
    <property type="entry name" value="GAMMA-GLUTAMYLCYCLOTRANSFERASE"/>
    <property type="match status" value="1"/>
</dbReference>
<dbReference type="GO" id="GO:0003839">
    <property type="term" value="F:gamma-glutamylcyclotransferase activity"/>
    <property type="evidence" value="ECO:0007669"/>
    <property type="project" value="UniProtKB-EC"/>
</dbReference>
<feature type="binding site" evidence="4">
    <location>
        <position position="131"/>
    </location>
    <ligand>
        <name>substrate</name>
    </ligand>
</feature>
<name>R4WJD8_RIPPE</name>
<evidence type="ECO:0000256" key="2">
    <source>
        <dbReference type="ARBA" id="ARBA00023239"/>
    </source>
</evidence>
<feature type="binding site" evidence="4">
    <location>
        <begin position="7"/>
        <end position="12"/>
    </location>
    <ligand>
        <name>substrate</name>
    </ligand>
</feature>
<keyword evidence="2" id="KW-0456">Lyase</keyword>
<dbReference type="EMBL" id="AK417635">
    <property type="protein sequence ID" value="BAN20850.1"/>
    <property type="molecule type" value="mRNA"/>
</dbReference>
<feature type="active site" description="Proton acceptor" evidence="3">
    <location>
        <position position="82"/>
    </location>
</feature>